<dbReference type="PANTHER" id="PTHR43685">
    <property type="entry name" value="GLYCOSYLTRANSFERASE"/>
    <property type="match status" value="1"/>
</dbReference>
<dbReference type="InterPro" id="IPR001173">
    <property type="entry name" value="Glyco_trans_2-like"/>
</dbReference>
<protein>
    <recommendedName>
        <fullName evidence="1">Glycosyltransferase 2-like domain-containing protein</fullName>
    </recommendedName>
</protein>
<dbReference type="AlphaFoldDB" id="A0AAV5B3C9"/>
<dbReference type="Gene3D" id="3.90.550.10">
    <property type="entry name" value="Spore Coat Polysaccharide Biosynthesis Protein SpsA, Chain A"/>
    <property type="match status" value="1"/>
</dbReference>
<reference evidence="2" key="1">
    <citation type="journal article" date="2022" name="Int. J. Syst. Evol. Microbiol.">
        <title>Granulimonas faecalis gen. nov., sp. nov., and Leptogranulimonas caecicola gen. nov., sp. nov., novel lactate-producing Atopobiaceae bacteria isolated from mouse intestines, and an emended description of the family Atopobiaceae.</title>
        <authorList>
            <person name="Morinaga K."/>
            <person name="Kusada H."/>
            <person name="Sakamoto S."/>
            <person name="Murakami T."/>
            <person name="Toyoda A."/>
            <person name="Mori H."/>
            <person name="Meng X.Y."/>
            <person name="Takashino M."/>
            <person name="Murotomi K."/>
            <person name="Tamaki H."/>
        </authorList>
    </citation>
    <scope>NUCLEOTIDE SEQUENCE</scope>
    <source>
        <strain evidence="2">OPF53</strain>
    </source>
</reference>
<evidence type="ECO:0000313" key="3">
    <source>
        <dbReference type="Proteomes" id="UP001055025"/>
    </source>
</evidence>
<keyword evidence="3" id="KW-1185">Reference proteome</keyword>
<comment type="caution">
    <text evidence="2">The sequence shown here is derived from an EMBL/GenBank/DDBJ whole genome shotgun (WGS) entry which is preliminary data.</text>
</comment>
<feature type="domain" description="Glycosyltransferase 2-like" evidence="1">
    <location>
        <begin position="8"/>
        <end position="123"/>
    </location>
</feature>
<sequence length="354" mass="39831">MDAAPLFSLVMCLFDVESYVGEAVEALRAQQFDDWELIIVDDAAEDRSVLRALRAAGRDPRIRMVHNNANLGLAASRNRGLDLARGRYVAFPDAEDHPEPDYLSVAAEAVAAEDPDVVVEGVVEDYFNHRGNVAFSEELRAPAGVYEGDEVDRLMLPLGVGRLIDFVFTKFFRRSMVGEARFEVGRRHYSEDFFFVLEMMERARKVVVVDRSAYRFEKHIRAERNLTFTEGTFLESERRVAALQLHQQEHGLDTPDSRRALGAVYGRAIMDEVARITEQMSDVPKGERIAWLGKVREDPLFETVVAGPGQPDGFLDGLIHQALVDPNPKKALRLGHLIGYLKSFGPESWSRAQP</sequence>
<dbReference type="SUPFAM" id="SSF53448">
    <property type="entry name" value="Nucleotide-diphospho-sugar transferases"/>
    <property type="match status" value="1"/>
</dbReference>
<dbReference type="InterPro" id="IPR050834">
    <property type="entry name" value="Glycosyltransf_2"/>
</dbReference>
<dbReference type="Proteomes" id="UP001055025">
    <property type="component" value="Unassembled WGS sequence"/>
</dbReference>
<dbReference type="PANTHER" id="PTHR43685:SF2">
    <property type="entry name" value="GLYCOSYLTRANSFERASE 2-LIKE DOMAIN-CONTAINING PROTEIN"/>
    <property type="match status" value="1"/>
</dbReference>
<name>A0AAV5B3C9_9ACTN</name>
<accession>A0AAV5B3C9</accession>
<evidence type="ECO:0000313" key="2">
    <source>
        <dbReference type="EMBL" id="GJM55321.1"/>
    </source>
</evidence>
<dbReference type="RefSeq" id="WP_135977372.1">
    <property type="nucleotide sequence ID" value="NZ_BQKC01000001.1"/>
</dbReference>
<dbReference type="EMBL" id="BQKC01000001">
    <property type="protein sequence ID" value="GJM55321.1"/>
    <property type="molecule type" value="Genomic_DNA"/>
</dbReference>
<gene>
    <name evidence="2" type="ORF">ATOP_09760</name>
</gene>
<dbReference type="InterPro" id="IPR029044">
    <property type="entry name" value="Nucleotide-diphossugar_trans"/>
</dbReference>
<dbReference type="Pfam" id="PF00535">
    <property type="entry name" value="Glycos_transf_2"/>
    <property type="match status" value="1"/>
</dbReference>
<dbReference type="CDD" id="cd00761">
    <property type="entry name" value="Glyco_tranf_GTA_type"/>
    <property type="match status" value="1"/>
</dbReference>
<proteinExistence type="predicted"/>
<organism evidence="2 3">
    <name type="scientific">Granulimonas faecalis</name>
    <dbReference type="NCBI Taxonomy" id="2894155"/>
    <lineage>
        <taxon>Bacteria</taxon>
        <taxon>Bacillati</taxon>
        <taxon>Actinomycetota</taxon>
        <taxon>Coriobacteriia</taxon>
        <taxon>Coriobacteriales</taxon>
        <taxon>Kribbibacteriaceae</taxon>
        <taxon>Granulimonas</taxon>
    </lineage>
</organism>
<evidence type="ECO:0000259" key="1">
    <source>
        <dbReference type="Pfam" id="PF00535"/>
    </source>
</evidence>